<sequence length="95" mass="10263">MTPIAIPLSIMTLVPLLVPNPVSLYTDTGSAFAIFTRAKPRVKASKFQSYSIILTSYGTAADFDLGHVLVSHTGTVLNFGPDPDTRLCSPSYFQL</sequence>
<keyword evidence="3" id="KW-1185">Reference proteome</keyword>
<evidence type="ECO:0000313" key="3">
    <source>
        <dbReference type="Proteomes" id="UP000299102"/>
    </source>
</evidence>
<accession>A0A4C1ZYI8</accession>
<evidence type="ECO:0008006" key="4">
    <source>
        <dbReference type="Google" id="ProtNLM"/>
    </source>
</evidence>
<feature type="chain" id="PRO_5020028930" description="Peptidase A1 domain-containing protein" evidence="1">
    <location>
        <begin position="20"/>
        <end position="95"/>
    </location>
</feature>
<reference evidence="2 3" key="1">
    <citation type="journal article" date="2019" name="Commun. Biol.">
        <title>The bagworm genome reveals a unique fibroin gene that provides high tensile strength.</title>
        <authorList>
            <person name="Kono N."/>
            <person name="Nakamura H."/>
            <person name="Ohtoshi R."/>
            <person name="Tomita M."/>
            <person name="Numata K."/>
            <person name="Arakawa K."/>
        </authorList>
    </citation>
    <scope>NUCLEOTIDE SEQUENCE [LARGE SCALE GENOMIC DNA]</scope>
</reference>
<feature type="signal peptide" evidence="1">
    <location>
        <begin position="1"/>
        <end position="19"/>
    </location>
</feature>
<dbReference type="Proteomes" id="UP000299102">
    <property type="component" value="Unassembled WGS sequence"/>
</dbReference>
<proteinExistence type="predicted"/>
<dbReference type="AlphaFoldDB" id="A0A4C1ZYI8"/>
<protein>
    <recommendedName>
        <fullName evidence="4">Peptidase A1 domain-containing protein</fullName>
    </recommendedName>
</protein>
<name>A0A4C1ZYI8_EUMVA</name>
<gene>
    <name evidence="2" type="ORF">EVAR_56659_1</name>
</gene>
<dbReference type="EMBL" id="BGZK01002285">
    <property type="protein sequence ID" value="GBP92562.1"/>
    <property type="molecule type" value="Genomic_DNA"/>
</dbReference>
<keyword evidence="1" id="KW-0732">Signal</keyword>
<comment type="caution">
    <text evidence="2">The sequence shown here is derived from an EMBL/GenBank/DDBJ whole genome shotgun (WGS) entry which is preliminary data.</text>
</comment>
<evidence type="ECO:0000313" key="2">
    <source>
        <dbReference type="EMBL" id="GBP92562.1"/>
    </source>
</evidence>
<evidence type="ECO:0000256" key="1">
    <source>
        <dbReference type="SAM" id="SignalP"/>
    </source>
</evidence>
<organism evidence="2 3">
    <name type="scientific">Eumeta variegata</name>
    <name type="common">Bagworm moth</name>
    <name type="synonym">Eumeta japonica</name>
    <dbReference type="NCBI Taxonomy" id="151549"/>
    <lineage>
        <taxon>Eukaryota</taxon>
        <taxon>Metazoa</taxon>
        <taxon>Ecdysozoa</taxon>
        <taxon>Arthropoda</taxon>
        <taxon>Hexapoda</taxon>
        <taxon>Insecta</taxon>
        <taxon>Pterygota</taxon>
        <taxon>Neoptera</taxon>
        <taxon>Endopterygota</taxon>
        <taxon>Lepidoptera</taxon>
        <taxon>Glossata</taxon>
        <taxon>Ditrysia</taxon>
        <taxon>Tineoidea</taxon>
        <taxon>Psychidae</taxon>
        <taxon>Oiketicinae</taxon>
        <taxon>Eumeta</taxon>
    </lineage>
</organism>